<proteinExistence type="predicted"/>
<dbReference type="SUPFAM" id="SSF53474">
    <property type="entry name" value="alpha/beta-Hydrolases"/>
    <property type="match status" value="1"/>
</dbReference>
<keyword evidence="3" id="KW-1185">Reference proteome</keyword>
<accession>A0A8H4VIX5</accession>
<dbReference type="PANTHER" id="PTHR43194:SF5">
    <property type="entry name" value="PIMELOYL-[ACYL-CARRIER PROTEIN] METHYL ESTER ESTERASE"/>
    <property type="match status" value="1"/>
</dbReference>
<dbReference type="Gene3D" id="3.40.50.1820">
    <property type="entry name" value="alpha/beta hydrolase"/>
    <property type="match status" value="1"/>
</dbReference>
<name>A0A8H4VIX5_9AGAR</name>
<comment type="caution">
    <text evidence="2">The sequence shown here is derived from an EMBL/GenBank/DDBJ whole genome shotgun (WGS) entry which is preliminary data.</text>
</comment>
<evidence type="ECO:0000259" key="1">
    <source>
        <dbReference type="Pfam" id="PF12697"/>
    </source>
</evidence>
<dbReference type="InterPro" id="IPR050228">
    <property type="entry name" value="Carboxylesterase_BioH"/>
</dbReference>
<dbReference type="Proteomes" id="UP000521872">
    <property type="component" value="Unassembled WGS sequence"/>
</dbReference>
<gene>
    <name evidence="2" type="ORF">D9613_011802</name>
</gene>
<sequence length="353" mass="40009">MRARTSESTRNGLEVTIDEFTLDTLFEGDVLKATMNRYRPRPNTREQIDGGYVLLLAHGMGFHKEHWEPTLYRLFDLDEGNPGSCRILEAWALDYPNHGEAAELNDTVLRRRNEPLTIQSYTDAFSAFYKSGLLGNIQDQKRKIVLIGHSAGTIAVTLMTTLFDDPGQQFDKVILVEPTMWDADVSSRMSDMYHMGAKTTALRRNRWASKEAAYDWFRTRPPWSNWDPTVLKLFAEYGLRESNAGSEDKQGVVLQCDPVHEAHCFVEAPPTVYKLMGQLGRLCGLVPFHIIFGERDDMFSRKAKDSIINKDKGRVFASVTRIKGAGHLIVQERPAQLADVLHMILHNHGGSKL</sequence>
<dbReference type="InterPro" id="IPR029058">
    <property type="entry name" value="AB_hydrolase_fold"/>
</dbReference>
<evidence type="ECO:0000313" key="2">
    <source>
        <dbReference type="EMBL" id="KAF4612626.1"/>
    </source>
</evidence>
<dbReference type="AlphaFoldDB" id="A0A8H4VIX5"/>
<feature type="domain" description="AB hydrolase-1" evidence="1">
    <location>
        <begin position="54"/>
        <end position="340"/>
    </location>
</feature>
<dbReference type="EMBL" id="JAACJL010000047">
    <property type="protein sequence ID" value="KAF4612626.1"/>
    <property type="molecule type" value="Genomic_DNA"/>
</dbReference>
<dbReference type="Pfam" id="PF12697">
    <property type="entry name" value="Abhydrolase_6"/>
    <property type="match status" value="1"/>
</dbReference>
<dbReference type="PANTHER" id="PTHR43194">
    <property type="entry name" value="HYDROLASE ALPHA/BETA FOLD FAMILY"/>
    <property type="match status" value="1"/>
</dbReference>
<organism evidence="2 3">
    <name type="scientific">Agrocybe pediades</name>
    <dbReference type="NCBI Taxonomy" id="84607"/>
    <lineage>
        <taxon>Eukaryota</taxon>
        <taxon>Fungi</taxon>
        <taxon>Dikarya</taxon>
        <taxon>Basidiomycota</taxon>
        <taxon>Agaricomycotina</taxon>
        <taxon>Agaricomycetes</taxon>
        <taxon>Agaricomycetidae</taxon>
        <taxon>Agaricales</taxon>
        <taxon>Agaricineae</taxon>
        <taxon>Strophariaceae</taxon>
        <taxon>Agrocybe</taxon>
    </lineage>
</organism>
<evidence type="ECO:0000313" key="3">
    <source>
        <dbReference type="Proteomes" id="UP000521872"/>
    </source>
</evidence>
<dbReference type="InterPro" id="IPR000073">
    <property type="entry name" value="AB_hydrolase_1"/>
</dbReference>
<reference evidence="2 3" key="1">
    <citation type="submission" date="2019-12" db="EMBL/GenBank/DDBJ databases">
        <authorList>
            <person name="Floudas D."/>
            <person name="Bentzer J."/>
            <person name="Ahren D."/>
            <person name="Johansson T."/>
            <person name="Persson P."/>
            <person name="Tunlid A."/>
        </authorList>
    </citation>
    <scope>NUCLEOTIDE SEQUENCE [LARGE SCALE GENOMIC DNA]</scope>
    <source>
        <strain evidence="2 3">CBS 102.39</strain>
    </source>
</reference>
<protein>
    <recommendedName>
        <fullName evidence="1">AB hydrolase-1 domain-containing protein</fullName>
    </recommendedName>
</protein>